<proteinExistence type="predicted"/>
<dbReference type="Proteomes" id="UP000019335">
    <property type="component" value="Chromosome 6"/>
</dbReference>
<dbReference type="AlphaFoldDB" id="W7TKR4"/>
<protein>
    <submittedName>
        <fullName evidence="1">Uncharacterized protein</fullName>
    </submittedName>
</protein>
<comment type="caution">
    <text evidence="1">The sequence shown here is derived from an EMBL/GenBank/DDBJ whole genome shotgun (WGS) entry which is preliminary data.</text>
</comment>
<sequence>MSVIGTALGASVEKCEIKSQPVTTHLKKVHSRGREGKGARRGRIYRGKFPLYCGEDVLIRARGGPPLHQHTQGRSFTLRIEENYNGRVKFILVRDKDGIYIESRTRYVCTFHEGSEGYMKATGG</sequence>
<dbReference type="EMBL" id="AZIL01000425">
    <property type="protein sequence ID" value="EWM27695.1"/>
    <property type="molecule type" value="Genomic_DNA"/>
</dbReference>
<organism evidence="1 2">
    <name type="scientific">Nannochloropsis gaditana</name>
    <dbReference type="NCBI Taxonomy" id="72520"/>
    <lineage>
        <taxon>Eukaryota</taxon>
        <taxon>Sar</taxon>
        <taxon>Stramenopiles</taxon>
        <taxon>Ochrophyta</taxon>
        <taxon>Eustigmatophyceae</taxon>
        <taxon>Eustigmatales</taxon>
        <taxon>Monodopsidaceae</taxon>
        <taxon>Nannochloropsis</taxon>
    </lineage>
</organism>
<accession>W7TKR4</accession>
<name>W7TKR4_9STRA</name>
<evidence type="ECO:0000313" key="1">
    <source>
        <dbReference type="EMBL" id="EWM27695.1"/>
    </source>
</evidence>
<gene>
    <name evidence="1" type="ORF">Naga_100104g25</name>
</gene>
<reference evidence="1 2" key="1">
    <citation type="journal article" date="2014" name="Mol. Plant">
        <title>Chromosome Scale Genome Assembly and Transcriptome Profiling of Nannochloropsis gaditana in Nitrogen Depletion.</title>
        <authorList>
            <person name="Corteggiani Carpinelli E."/>
            <person name="Telatin A."/>
            <person name="Vitulo N."/>
            <person name="Forcato C."/>
            <person name="D'Angelo M."/>
            <person name="Schiavon R."/>
            <person name="Vezzi A."/>
            <person name="Giacometti G.M."/>
            <person name="Morosinotto T."/>
            <person name="Valle G."/>
        </authorList>
    </citation>
    <scope>NUCLEOTIDE SEQUENCE [LARGE SCALE GENOMIC DNA]</scope>
    <source>
        <strain evidence="1 2">B-31</strain>
    </source>
</reference>
<keyword evidence="2" id="KW-1185">Reference proteome</keyword>
<evidence type="ECO:0000313" key="2">
    <source>
        <dbReference type="Proteomes" id="UP000019335"/>
    </source>
</evidence>